<name>A0ABP4XAQ8_9MICO</name>
<keyword evidence="1" id="KW-0812">Transmembrane</keyword>
<accession>A0ABP4XAQ8</accession>
<proteinExistence type="predicted"/>
<evidence type="ECO:0000256" key="1">
    <source>
        <dbReference type="SAM" id="Phobius"/>
    </source>
</evidence>
<dbReference type="Pfam" id="PF04307">
    <property type="entry name" value="YdjM"/>
    <property type="match status" value="2"/>
</dbReference>
<dbReference type="PANTHER" id="PTHR35531">
    <property type="entry name" value="INNER MEMBRANE PROTEIN YBCI-RELATED"/>
    <property type="match status" value="1"/>
</dbReference>
<dbReference type="RefSeq" id="WP_344068518.1">
    <property type="nucleotide sequence ID" value="NZ_BAAAPN010000101.1"/>
</dbReference>
<organism evidence="2 3">
    <name type="scientific">Nostocoides vanveenii</name>
    <dbReference type="NCBI Taxonomy" id="330835"/>
    <lineage>
        <taxon>Bacteria</taxon>
        <taxon>Bacillati</taxon>
        <taxon>Actinomycetota</taxon>
        <taxon>Actinomycetes</taxon>
        <taxon>Micrococcales</taxon>
        <taxon>Intrasporangiaceae</taxon>
        <taxon>Nostocoides</taxon>
    </lineage>
</organism>
<feature type="transmembrane region" description="Helical" evidence="1">
    <location>
        <begin position="104"/>
        <end position="123"/>
    </location>
</feature>
<reference evidence="3" key="1">
    <citation type="journal article" date="2019" name="Int. J. Syst. Evol. Microbiol.">
        <title>The Global Catalogue of Microorganisms (GCM) 10K type strain sequencing project: providing services to taxonomists for standard genome sequencing and annotation.</title>
        <authorList>
            <consortium name="The Broad Institute Genomics Platform"/>
            <consortium name="The Broad Institute Genome Sequencing Center for Infectious Disease"/>
            <person name="Wu L."/>
            <person name="Ma J."/>
        </authorList>
    </citation>
    <scope>NUCLEOTIDE SEQUENCE [LARGE SCALE GENOMIC DNA]</scope>
    <source>
        <strain evidence="3">JCM 15591</strain>
    </source>
</reference>
<dbReference type="Proteomes" id="UP001501475">
    <property type="component" value="Unassembled WGS sequence"/>
</dbReference>
<gene>
    <name evidence="2" type="ORF">GCM10009810_34070</name>
</gene>
<evidence type="ECO:0000313" key="3">
    <source>
        <dbReference type="Proteomes" id="UP001501475"/>
    </source>
</evidence>
<keyword evidence="1" id="KW-1133">Transmembrane helix</keyword>
<dbReference type="EMBL" id="BAAAPN010000101">
    <property type="protein sequence ID" value="GAA1774226.1"/>
    <property type="molecule type" value="Genomic_DNA"/>
</dbReference>
<keyword evidence="2" id="KW-0378">Hydrolase</keyword>
<evidence type="ECO:0000313" key="2">
    <source>
        <dbReference type="EMBL" id="GAA1774226.1"/>
    </source>
</evidence>
<dbReference type="GO" id="GO:0016787">
    <property type="term" value="F:hydrolase activity"/>
    <property type="evidence" value="ECO:0007669"/>
    <property type="project" value="UniProtKB-KW"/>
</dbReference>
<feature type="transmembrane region" description="Helical" evidence="1">
    <location>
        <begin position="203"/>
        <end position="225"/>
    </location>
</feature>
<dbReference type="InterPro" id="IPR007404">
    <property type="entry name" value="YdjM-like"/>
</dbReference>
<dbReference type="PANTHER" id="PTHR35531:SF1">
    <property type="entry name" value="INNER MEMBRANE PROTEIN YBCI-RELATED"/>
    <property type="match status" value="1"/>
</dbReference>
<keyword evidence="1" id="KW-0472">Membrane</keyword>
<sequence>MMGRTHAASGAVATMLAIPALGRFGLDTTSMSVIAASVAGAGAAMLPDLDHPHATVAQSLGPVTRSIARVISAISGGHRHGTHSLIGVAAFTAITYGITRAGHVYTGLWLAFLFAIAATAFGVPVNRNRMLHTVICLAGGVLLAGTTAFIHYPLASLPWAVAIGSAAHLAGDLVTKQGVPLLWPIRHQFKLGHVTTGGDIDTILGWLLTFAYAVLVSYALYVIFLPPLHFAWSGH</sequence>
<keyword evidence="3" id="KW-1185">Reference proteome</keyword>
<protein>
    <submittedName>
        <fullName evidence="2">Metal-dependent hydrolase</fullName>
    </submittedName>
</protein>
<comment type="caution">
    <text evidence="2">The sequence shown here is derived from an EMBL/GenBank/DDBJ whole genome shotgun (WGS) entry which is preliminary data.</text>
</comment>
<feature type="transmembrane region" description="Helical" evidence="1">
    <location>
        <begin position="130"/>
        <end position="152"/>
    </location>
</feature>